<dbReference type="EMBL" id="FOJG01000001">
    <property type="protein sequence ID" value="SEW45454.1"/>
    <property type="molecule type" value="Genomic_DNA"/>
</dbReference>
<gene>
    <name evidence="8" type="ORF">SAMN04488122_3465</name>
</gene>
<evidence type="ECO:0000256" key="4">
    <source>
        <dbReference type="ARBA" id="ARBA00022801"/>
    </source>
</evidence>
<protein>
    <submittedName>
        <fullName evidence="8">Peptidase family M48</fullName>
    </submittedName>
</protein>
<proteinExistence type="predicted"/>
<evidence type="ECO:0000256" key="3">
    <source>
        <dbReference type="ARBA" id="ARBA00022723"/>
    </source>
</evidence>
<reference evidence="9" key="1">
    <citation type="submission" date="2016-10" db="EMBL/GenBank/DDBJ databases">
        <authorList>
            <person name="Varghese N."/>
            <person name="Submissions S."/>
        </authorList>
    </citation>
    <scope>NUCLEOTIDE SEQUENCE [LARGE SCALE GENOMIC DNA]</scope>
    <source>
        <strain evidence="9">DSM 3695</strain>
    </source>
</reference>
<evidence type="ECO:0000313" key="8">
    <source>
        <dbReference type="EMBL" id="SEW45454.1"/>
    </source>
</evidence>
<evidence type="ECO:0000256" key="1">
    <source>
        <dbReference type="ARBA" id="ARBA00001947"/>
    </source>
</evidence>
<dbReference type="GO" id="GO:0004222">
    <property type="term" value="F:metalloendopeptidase activity"/>
    <property type="evidence" value="ECO:0007669"/>
    <property type="project" value="InterPro"/>
</dbReference>
<dbReference type="RefSeq" id="WP_177192214.1">
    <property type="nucleotide sequence ID" value="NZ_FOJG01000001.1"/>
</dbReference>
<dbReference type="PANTHER" id="PTHR22726">
    <property type="entry name" value="METALLOENDOPEPTIDASE OMA1"/>
    <property type="match status" value="1"/>
</dbReference>
<evidence type="ECO:0000313" key="9">
    <source>
        <dbReference type="Proteomes" id="UP000199310"/>
    </source>
</evidence>
<comment type="cofactor">
    <cofactor evidence="1">
        <name>Zn(2+)</name>
        <dbReference type="ChEBI" id="CHEBI:29105"/>
    </cofactor>
</comment>
<dbReference type="GO" id="GO:0016020">
    <property type="term" value="C:membrane"/>
    <property type="evidence" value="ECO:0007669"/>
    <property type="project" value="TreeGrafter"/>
</dbReference>
<evidence type="ECO:0000256" key="5">
    <source>
        <dbReference type="ARBA" id="ARBA00022833"/>
    </source>
</evidence>
<dbReference type="Pfam" id="PF01435">
    <property type="entry name" value="Peptidase_M48"/>
    <property type="match status" value="1"/>
</dbReference>
<evidence type="ECO:0000256" key="6">
    <source>
        <dbReference type="ARBA" id="ARBA00023049"/>
    </source>
</evidence>
<feature type="domain" description="Peptidase M48" evidence="7">
    <location>
        <begin position="96"/>
        <end position="318"/>
    </location>
</feature>
<keyword evidence="2" id="KW-0645">Protease</keyword>
<keyword evidence="3" id="KW-0479">Metal-binding</keyword>
<dbReference type="InterPro" id="IPR051156">
    <property type="entry name" value="Mito/Outer_Membr_Metalloprot"/>
</dbReference>
<keyword evidence="9" id="KW-1185">Reference proteome</keyword>
<dbReference type="STRING" id="29529.SAMN04488122_3465"/>
<dbReference type="PANTHER" id="PTHR22726:SF1">
    <property type="entry name" value="METALLOENDOPEPTIDASE OMA1, MITOCHONDRIAL"/>
    <property type="match status" value="1"/>
</dbReference>
<sequence length="464" mass="53642">MSMFSFQRLVMARSCIVFLLCIAVAITGNAQMFKPVPQNERMLASLEQQFETHYKANIAQLPAKNKKELTAVYDQRWDNIKSKFDKQEIYTATGAQQYLDALVKEIIKANPLLQPLEVHCYFSRSGVPNASYIGEGIILFNMGLFKELENESQAVFVLCHELAHYYLQHSENSIARYVNTMNGKDMQDELKKIKSSEYGKRERLEQLMKGLTFNSRKHSRDHESAADSMGMIFMQHTRFNLEGALSALTLLDNIDVDTLRTAEKLQQLFNAPDYPFRKRWISKREGLLGGHAKLEKDDQLQDSLKTHPDCKKRINLLKPYTTTRPDGQPAWNIVSKPAFDSLRQAFKYEIIAYAYENDNYTRSLYYTLLLLQEKPGDPYLVTQIGKILNSCYDAQQTHTLGKLTELPAPDYPANYNVLLQMIQNLYLEEYPAIAFYYLSAFHTQMNGYAAFMREYNKARQLHNQ</sequence>
<dbReference type="Proteomes" id="UP000199310">
    <property type="component" value="Unassembled WGS sequence"/>
</dbReference>
<keyword evidence="5" id="KW-0862">Zinc</keyword>
<evidence type="ECO:0000259" key="7">
    <source>
        <dbReference type="Pfam" id="PF01435"/>
    </source>
</evidence>
<dbReference type="AlphaFoldDB" id="A0A1I0RVE1"/>
<accession>A0A1I0RVE1</accession>
<dbReference type="GO" id="GO:0051603">
    <property type="term" value="P:proteolysis involved in protein catabolic process"/>
    <property type="evidence" value="ECO:0007669"/>
    <property type="project" value="TreeGrafter"/>
</dbReference>
<dbReference type="GO" id="GO:0046872">
    <property type="term" value="F:metal ion binding"/>
    <property type="evidence" value="ECO:0007669"/>
    <property type="project" value="UniProtKB-KW"/>
</dbReference>
<keyword evidence="6" id="KW-0482">Metalloprotease</keyword>
<keyword evidence="4" id="KW-0378">Hydrolase</keyword>
<organism evidence="8 9">
    <name type="scientific">Chitinophaga arvensicola</name>
    <dbReference type="NCBI Taxonomy" id="29529"/>
    <lineage>
        <taxon>Bacteria</taxon>
        <taxon>Pseudomonadati</taxon>
        <taxon>Bacteroidota</taxon>
        <taxon>Chitinophagia</taxon>
        <taxon>Chitinophagales</taxon>
        <taxon>Chitinophagaceae</taxon>
        <taxon>Chitinophaga</taxon>
    </lineage>
</organism>
<evidence type="ECO:0000256" key="2">
    <source>
        <dbReference type="ARBA" id="ARBA00022670"/>
    </source>
</evidence>
<dbReference type="Gene3D" id="3.30.2010.10">
    <property type="entry name" value="Metalloproteases ('zincins'), catalytic domain"/>
    <property type="match status" value="1"/>
</dbReference>
<dbReference type="InterPro" id="IPR001915">
    <property type="entry name" value="Peptidase_M48"/>
</dbReference>
<name>A0A1I0RVE1_9BACT</name>